<evidence type="ECO:0000256" key="1">
    <source>
        <dbReference type="SAM" id="MobiDB-lite"/>
    </source>
</evidence>
<accession>M3YG29</accession>
<dbReference type="AlphaFoldDB" id="M3YG29"/>
<feature type="compositionally biased region" description="Pro residues" evidence="1">
    <location>
        <begin position="103"/>
        <end position="112"/>
    </location>
</feature>
<protein>
    <submittedName>
        <fullName evidence="2">Uncharacterized protein</fullName>
    </submittedName>
</protein>
<sequence length="323" mass="34485">MAGAGHSGHTASARPRPPPLGPRSHLRAWAEPGSLPGPKPRCAGRKVAAAWTGRTPAPSAAGRGPARRAKRRVPAGLTWLRGGRAHSEQQDQRGEHVQEAPRPRPQPRPPAGDRPQTPGARRKESRWFPLPAGLAASHDKQPALSFLGDRTQTAMQSPLRPLLLSPAMSQDDHSGQNPPELCFGPRVTRTRPKSRADALLAPRPEQATTGSALGLPRLPLPSALLRAQVHPDQQPGNPGTPPGPTFPWSPDPCRSCFSFPGRCFGCWLVPFPLRSGEFGPRGQPLHFAPPAQKEAGKERRRHVKAGTGVSRCSSPGTPALCLG</sequence>
<feature type="region of interest" description="Disordered" evidence="1">
    <location>
        <begin position="1"/>
        <end position="152"/>
    </location>
</feature>
<dbReference type="EMBL" id="AEYP01055579">
    <property type="status" value="NOT_ANNOTATED_CDS"/>
    <property type="molecule type" value="Genomic_DNA"/>
</dbReference>
<proteinExistence type="predicted"/>
<feature type="compositionally biased region" description="Low complexity" evidence="1">
    <location>
        <begin position="1"/>
        <end position="13"/>
    </location>
</feature>
<reference evidence="2" key="1">
    <citation type="submission" date="2024-06" db="UniProtKB">
        <authorList>
            <consortium name="Ensembl"/>
        </authorList>
    </citation>
    <scope>IDENTIFICATION</scope>
</reference>
<name>M3YG29_MUSPF</name>
<evidence type="ECO:0000313" key="2">
    <source>
        <dbReference type="Ensembl" id="ENSMPUP00000010286.1"/>
    </source>
</evidence>
<feature type="region of interest" description="Disordered" evidence="1">
    <location>
        <begin position="165"/>
        <end position="214"/>
    </location>
</feature>
<feature type="compositionally biased region" description="Low complexity" evidence="1">
    <location>
        <begin position="53"/>
        <end position="64"/>
    </location>
</feature>
<dbReference type="EMBL" id="AEYP01055577">
    <property type="status" value="NOT_ANNOTATED_CDS"/>
    <property type="molecule type" value="Genomic_DNA"/>
</dbReference>
<dbReference type="InParanoid" id="M3YG29"/>
<dbReference type="HOGENOM" id="CLU_860412_0_0_1"/>
<organism evidence="2">
    <name type="scientific">Mustela putorius furo</name>
    <name type="common">European domestic ferret</name>
    <name type="synonym">Mustela furo</name>
    <dbReference type="NCBI Taxonomy" id="9669"/>
    <lineage>
        <taxon>Eukaryota</taxon>
        <taxon>Metazoa</taxon>
        <taxon>Chordata</taxon>
        <taxon>Craniata</taxon>
        <taxon>Vertebrata</taxon>
        <taxon>Euteleostomi</taxon>
        <taxon>Mammalia</taxon>
        <taxon>Eutheria</taxon>
        <taxon>Laurasiatheria</taxon>
        <taxon>Carnivora</taxon>
        <taxon>Caniformia</taxon>
        <taxon>Musteloidea</taxon>
        <taxon>Mustelidae</taxon>
        <taxon>Mustelinae</taxon>
        <taxon>Mustela</taxon>
    </lineage>
</organism>
<feature type="region of interest" description="Disordered" evidence="1">
    <location>
        <begin position="287"/>
        <end position="323"/>
    </location>
</feature>
<feature type="compositionally biased region" description="Basic and acidic residues" evidence="1">
    <location>
        <begin position="85"/>
        <end position="102"/>
    </location>
</feature>
<dbReference type="Ensembl" id="ENSMPUT00000010450.1">
    <property type="protein sequence ID" value="ENSMPUP00000010286.1"/>
    <property type="gene ID" value="ENSMPUG00000010360.1"/>
</dbReference>
<dbReference type="EMBL" id="AEYP01055578">
    <property type="status" value="NOT_ANNOTATED_CDS"/>
    <property type="molecule type" value="Genomic_DNA"/>
</dbReference>